<reference evidence="3" key="2">
    <citation type="submission" date="2022-10" db="EMBL/GenBank/DDBJ databases">
        <authorList>
            <consortium name="ENA_rothamsted_submissions"/>
            <consortium name="culmorum"/>
            <person name="King R."/>
        </authorList>
    </citation>
    <scope>NUCLEOTIDE SEQUENCE</scope>
</reference>
<evidence type="ECO:0000256" key="1">
    <source>
        <dbReference type="SAM" id="SignalP"/>
    </source>
</evidence>
<dbReference type="Proteomes" id="UP001153737">
    <property type="component" value="Chromosome 17"/>
</dbReference>
<keyword evidence="4" id="KW-1185">Reference proteome</keyword>
<dbReference type="InterPro" id="IPR006149">
    <property type="entry name" value="EB_dom"/>
</dbReference>
<protein>
    <recommendedName>
        <fullName evidence="2">EB domain-containing protein</fullName>
    </recommendedName>
</protein>
<dbReference type="PANTHER" id="PTHR39069">
    <property type="entry name" value="ECDYSONE-INDUCIBLE GENE E1, ISOFORM A"/>
    <property type="match status" value="1"/>
</dbReference>
<dbReference type="Pfam" id="PF01683">
    <property type="entry name" value="EB"/>
    <property type="match status" value="2"/>
</dbReference>
<accession>A0A9P0DRD7</accession>
<proteinExistence type="predicted"/>
<feature type="domain" description="EB" evidence="2">
    <location>
        <begin position="79"/>
        <end position="125"/>
    </location>
</feature>
<sequence>MLVKIGAILVWICVCVDVTHQETEFEQQSLVSYTNCRVDSDCHQKSNHSFCFDNDQEKIGRCKCLEGYELFSRNKTSFACLGSAGYGEQCERNVQCQLSLTENAECSDGLCRCKENSHLFTDKKCYVSVVLGDFCRGDSNCWLNDGTFGNCNNGRCGCKFDRQVPASDRQSCVDGRRLAESCNNDAQCGVVPNSVCRVTCTCAANYALSRDEKKCLRVATELGDLCEENEQCSSFLKGTVCSRGRCECPAGQHFYSNRCTRTALLGQSCENHEECLPNEGFSGVIECFGGGCRCLPGVVNETVGCNGSFGVRASILTVFLTFSFYTIFQ</sequence>
<evidence type="ECO:0000313" key="3">
    <source>
        <dbReference type="EMBL" id="CAH1155251.1"/>
    </source>
</evidence>
<dbReference type="EMBL" id="OU896723">
    <property type="protein sequence ID" value="CAH1155251.1"/>
    <property type="molecule type" value="Genomic_DNA"/>
</dbReference>
<feature type="domain" description="EB" evidence="2">
    <location>
        <begin position="248"/>
        <end position="304"/>
    </location>
</feature>
<evidence type="ECO:0000313" key="4">
    <source>
        <dbReference type="Proteomes" id="UP001153737"/>
    </source>
</evidence>
<reference evidence="3" key="1">
    <citation type="submission" date="2022-01" db="EMBL/GenBank/DDBJ databases">
        <authorList>
            <person name="King R."/>
        </authorList>
    </citation>
    <scope>NUCLEOTIDE SEQUENCE</scope>
</reference>
<feature type="chain" id="PRO_5040144082" description="EB domain-containing protein" evidence="1">
    <location>
        <begin position="22"/>
        <end position="329"/>
    </location>
</feature>
<evidence type="ECO:0000259" key="2">
    <source>
        <dbReference type="Pfam" id="PF01683"/>
    </source>
</evidence>
<gene>
    <name evidence="3" type="ORF">PHAECO_LOCUS5922</name>
</gene>
<dbReference type="PANTHER" id="PTHR39069:SF9">
    <property type="entry name" value="EB DOMAIN-CONTAINING PROTEIN"/>
    <property type="match status" value="1"/>
</dbReference>
<dbReference type="OrthoDB" id="5912242at2759"/>
<feature type="signal peptide" evidence="1">
    <location>
        <begin position="1"/>
        <end position="21"/>
    </location>
</feature>
<organism evidence="3 4">
    <name type="scientific">Phaedon cochleariae</name>
    <name type="common">Mustard beetle</name>
    <dbReference type="NCBI Taxonomy" id="80249"/>
    <lineage>
        <taxon>Eukaryota</taxon>
        <taxon>Metazoa</taxon>
        <taxon>Ecdysozoa</taxon>
        <taxon>Arthropoda</taxon>
        <taxon>Hexapoda</taxon>
        <taxon>Insecta</taxon>
        <taxon>Pterygota</taxon>
        <taxon>Neoptera</taxon>
        <taxon>Endopterygota</taxon>
        <taxon>Coleoptera</taxon>
        <taxon>Polyphaga</taxon>
        <taxon>Cucujiformia</taxon>
        <taxon>Chrysomeloidea</taxon>
        <taxon>Chrysomelidae</taxon>
        <taxon>Chrysomelinae</taxon>
        <taxon>Chrysomelini</taxon>
        <taxon>Phaedon</taxon>
    </lineage>
</organism>
<name>A0A9P0DRD7_PHACE</name>
<dbReference type="AlphaFoldDB" id="A0A9P0DRD7"/>
<keyword evidence="1" id="KW-0732">Signal</keyword>